<proteinExistence type="predicted"/>
<evidence type="ECO:0000313" key="2">
    <source>
        <dbReference type="Proteomes" id="UP000255297"/>
    </source>
</evidence>
<dbReference type="Proteomes" id="UP000255297">
    <property type="component" value="Unassembled WGS sequence"/>
</dbReference>
<keyword evidence="2" id="KW-1185">Reference proteome</keyword>
<dbReference type="AlphaFoldDB" id="A0A378LT44"/>
<protein>
    <submittedName>
        <fullName evidence="1">Dot/Icm T4SS effector</fullName>
    </submittedName>
</protein>
<evidence type="ECO:0000313" key="1">
    <source>
        <dbReference type="EMBL" id="STY29980.1"/>
    </source>
</evidence>
<dbReference type="OrthoDB" id="5652914at2"/>
<reference evidence="1 2" key="1">
    <citation type="submission" date="2018-06" db="EMBL/GenBank/DDBJ databases">
        <authorList>
            <consortium name="Pathogen Informatics"/>
            <person name="Doyle S."/>
        </authorList>
    </citation>
    <scope>NUCLEOTIDE SEQUENCE [LARGE SCALE GENOMIC DNA]</scope>
    <source>
        <strain evidence="1 2">NCTC11532</strain>
    </source>
</reference>
<name>A0A378LT44_9GAMM</name>
<sequence length="382" mass="43712">MLSKIKRPNRIKIDNPGGGDCGFYALAVGLIDIIQKQHALTETSTIYQHWKVQSPGLVDLEEILGIDLNELYTSSGNYKKEHRELMFKLQMSLRSIACNIYQNEPIFRLSAEDVLQDERGKIDSTPIYCKFAEIVDFYLDRGKDSLAKISQFNELAFSPEVRRLAEETAKVIEARIKNKGAKEAQKIEKDYIKEVLVRDIILNKEANPDSIILKGVEKIEEQGRWATHYDLKEIADQLHVNLHVVGQMDGRDNPLYPTVTLYNEGNAHWTTSIQRLPKAKEEHFDLDVEADIPPLHHKELSPKEEQIIEATVSTQQEGDKVGAYRRNVRELMDAASTPGFFSKVKNKIENLENLDELQAEPGESDEKFALRLQEAHYRRALK</sequence>
<accession>A0A378LT44</accession>
<dbReference type="STRING" id="1122170.GCA_000701265_00319"/>
<dbReference type="RefSeq" id="WP_035899020.1">
    <property type="nucleotide sequence ID" value="NZ_CAAAIS010000001.1"/>
</dbReference>
<gene>
    <name evidence="1" type="ORF">NCTC11532_02168</name>
</gene>
<dbReference type="EMBL" id="UGPB01000001">
    <property type="protein sequence ID" value="STY29980.1"/>
    <property type="molecule type" value="Genomic_DNA"/>
</dbReference>
<organism evidence="1 2">
    <name type="scientific">Legionella wadsworthii</name>
    <dbReference type="NCBI Taxonomy" id="28088"/>
    <lineage>
        <taxon>Bacteria</taxon>
        <taxon>Pseudomonadati</taxon>
        <taxon>Pseudomonadota</taxon>
        <taxon>Gammaproteobacteria</taxon>
        <taxon>Legionellales</taxon>
        <taxon>Legionellaceae</taxon>
        <taxon>Legionella</taxon>
    </lineage>
</organism>